<dbReference type="SMART" id="SM00281">
    <property type="entry name" value="LamB"/>
    <property type="match status" value="1"/>
</dbReference>
<dbReference type="Gene3D" id="2.10.25.10">
    <property type="entry name" value="Laminin"/>
    <property type="match status" value="6"/>
</dbReference>
<dbReference type="GeneID" id="106458246"/>
<feature type="disulfide bond" evidence="6">
    <location>
        <begin position="698"/>
        <end position="707"/>
    </location>
</feature>
<sequence>MSTVRRRHFFSFLYCIYIFSFWMSYGQIQTLSSGKCYNNEGEAQRCIPDFENLAYNRDPWSTSTCGRDRITEYCSQTETKSDGTSCTVCTKNDHPTKYLTDFNDKEKETWWQSETLYEGTSQVNIVLHLGKACEISYVRLKFHSSRPESFGLYKRTAENSEWIPFQYFSSTCQTTYGIPPDLYVVKENETTALCTSAFSGISPLTGGSVAFSTLEGRPDAYDFDNNAALQDWVTATDIRISLDKMNTFGDEIFEDAKVLKTYYYAITDLAVGGRCKCNGHAKKCITLRNSSSRRCLCEHNTTGPDCDKCLPFYQDKPWGPATSQNVNECKACNCNGKSSTCYFDPDLYKETGHGGHCTNCQDNTEGPHCERCKENFFMKGGRCTPCLCDLRGAVQTRCKGNGQCICKPGVKGLRCDTCEDDLYELASDGCRSSSGALQKDKEFIHLPCFCYGHSSVCERASGYVKYVIASTFNTDEEQWMALTNEGETLPLLYDSIDQNVRVSVHEPLNKTIYFVASDRYLGDQRASYNQTLSFTLKTGDKRSTVSADDLILESENTKISIPITEQNNTLPTTRGKKFKFILNEQSVFGWKPQLDVYKFLTILSNLTALKIRANFSPKGKTYLYDVRLESARLSTKGEIASWVENCSCPRGYTGQFCESCSQGYTRNISGGGRFMNCVPCNCSGVSNECHGETGTCKCPLDRTGDFCEQCASGFYRNKSTPSLTVCEPCPCPPGVGCKLLQNNQVICTVCPDNLTGSACDICAEGYYGDPSHTKKRCEKCQCNGNSDPDALRECDIETGECLKCIHNTTGWNCDRCLPGYYGDALAKPNSTCTSCPSCYQLIEEVVSSLNDQIIETLQLLKYIQEKRWNMTDSTFEDILSKINKNISDLLQQARNVSDQESISPDQLREMKVKLLNIQKIAGQITLKTQEAQRKCKLGKQIISSAEENIESILNVLLNIDEYLRNEGFEPLINASDRFEMFGKQSERMKEIAKEVKRLADGHLKEAQSLEDSAMKAVNISKLAYARVQQLLQAQDETSDEIEELQDTQT</sequence>
<evidence type="ECO:0000259" key="9">
    <source>
        <dbReference type="PROSITE" id="PS51117"/>
    </source>
</evidence>
<dbReference type="SUPFAM" id="SSF57196">
    <property type="entry name" value="EGF/Laminin"/>
    <property type="match status" value="5"/>
</dbReference>
<keyword evidence="3 6" id="KW-1015">Disulfide bond</keyword>
<dbReference type="PROSITE" id="PS51117">
    <property type="entry name" value="LAMININ_NTER"/>
    <property type="match status" value="1"/>
</dbReference>
<accession>A0ABM1S904</accession>
<dbReference type="PROSITE" id="PS01248">
    <property type="entry name" value="EGF_LAM_1"/>
    <property type="match status" value="3"/>
</dbReference>
<evidence type="ECO:0000256" key="6">
    <source>
        <dbReference type="PROSITE-ProRule" id="PRU00460"/>
    </source>
</evidence>
<feature type="domain" description="Laminin EGF-like" evidence="7">
    <location>
        <begin position="680"/>
        <end position="728"/>
    </location>
</feature>
<keyword evidence="2" id="KW-0677">Repeat</keyword>
<dbReference type="SMART" id="SM00180">
    <property type="entry name" value="EGF_Lam"/>
    <property type="match status" value="6"/>
</dbReference>
<feature type="domain" description="Laminin EGF-like" evidence="7">
    <location>
        <begin position="386"/>
        <end position="432"/>
    </location>
</feature>
<keyword evidence="1" id="KW-0732">Signal</keyword>
<gene>
    <name evidence="11" type="primary">LOC106458246</name>
</gene>
<feature type="disulfide bond" evidence="6">
    <location>
        <begin position="360"/>
        <end position="369"/>
    </location>
</feature>
<dbReference type="CDD" id="cd00055">
    <property type="entry name" value="EGF_Lam"/>
    <property type="match status" value="5"/>
</dbReference>
<evidence type="ECO:0000259" key="8">
    <source>
        <dbReference type="PROSITE" id="PS51115"/>
    </source>
</evidence>
<feature type="domain" description="Laminin EGF-like" evidence="7">
    <location>
        <begin position="780"/>
        <end position="834"/>
    </location>
</feature>
<organism evidence="10 11">
    <name type="scientific">Limulus polyphemus</name>
    <name type="common">Atlantic horseshoe crab</name>
    <dbReference type="NCBI Taxonomy" id="6850"/>
    <lineage>
        <taxon>Eukaryota</taxon>
        <taxon>Metazoa</taxon>
        <taxon>Ecdysozoa</taxon>
        <taxon>Arthropoda</taxon>
        <taxon>Chelicerata</taxon>
        <taxon>Merostomata</taxon>
        <taxon>Xiphosura</taxon>
        <taxon>Limulidae</taxon>
        <taxon>Limulus</taxon>
    </lineage>
</organism>
<dbReference type="PROSITE" id="PS51115">
    <property type="entry name" value="LAMININ_IVA"/>
    <property type="match status" value="1"/>
</dbReference>
<feature type="domain" description="Laminin N-terminal" evidence="9">
    <location>
        <begin position="42"/>
        <end position="274"/>
    </location>
</feature>
<feature type="disulfide bond" evidence="6">
    <location>
        <begin position="386"/>
        <end position="398"/>
    </location>
</feature>
<dbReference type="InterPro" id="IPR002049">
    <property type="entry name" value="LE_dom"/>
</dbReference>
<dbReference type="PANTHER" id="PTHR10574">
    <property type="entry name" value="NETRIN/LAMININ-RELATED"/>
    <property type="match status" value="1"/>
</dbReference>
<evidence type="ECO:0000313" key="10">
    <source>
        <dbReference type="Proteomes" id="UP000694941"/>
    </source>
</evidence>
<keyword evidence="4" id="KW-0325">Glycoprotein</keyword>
<name>A0ABM1S904_LIMPO</name>
<evidence type="ECO:0000313" key="11">
    <source>
        <dbReference type="RefSeq" id="XP_022240109.1"/>
    </source>
</evidence>
<keyword evidence="10" id="KW-1185">Reference proteome</keyword>
<comment type="caution">
    <text evidence="6">Lacks conserved residue(s) required for the propagation of feature annotation.</text>
</comment>
<evidence type="ECO:0000256" key="3">
    <source>
        <dbReference type="ARBA" id="ARBA00023157"/>
    </source>
</evidence>
<dbReference type="Pfam" id="PF24973">
    <property type="entry name" value="EGF_LMN_ATRN"/>
    <property type="match status" value="1"/>
</dbReference>
<feature type="domain" description="Laminin EGF-like" evidence="7">
    <location>
        <begin position="332"/>
        <end position="385"/>
    </location>
</feature>
<dbReference type="Pfam" id="PF00052">
    <property type="entry name" value="Laminin_B"/>
    <property type="match status" value="1"/>
</dbReference>
<proteinExistence type="predicted"/>
<evidence type="ECO:0000256" key="5">
    <source>
        <dbReference type="ARBA" id="ARBA00023292"/>
    </source>
</evidence>
<dbReference type="InterPro" id="IPR050440">
    <property type="entry name" value="Laminin/Netrin_ECM"/>
</dbReference>
<dbReference type="RefSeq" id="XP_022240109.1">
    <property type="nucleotide sequence ID" value="XM_022384401.1"/>
</dbReference>
<feature type="disulfide bond" evidence="6">
    <location>
        <begin position="804"/>
        <end position="813"/>
    </location>
</feature>
<evidence type="ECO:0000256" key="1">
    <source>
        <dbReference type="ARBA" id="ARBA00022729"/>
    </source>
</evidence>
<dbReference type="InterPro" id="IPR008211">
    <property type="entry name" value="Laminin_N"/>
</dbReference>
<dbReference type="PANTHER" id="PTHR10574:SF435">
    <property type="entry name" value="LAMININ SUBUNIT GAMMA-1"/>
    <property type="match status" value="1"/>
</dbReference>
<evidence type="ECO:0000256" key="2">
    <source>
        <dbReference type="ARBA" id="ARBA00022737"/>
    </source>
</evidence>
<keyword evidence="5 6" id="KW-0424">Laminin EGF-like domain</keyword>
<dbReference type="SMART" id="SM00136">
    <property type="entry name" value="LamNT"/>
    <property type="match status" value="1"/>
</dbReference>
<dbReference type="InterPro" id="IPR056863">
    <property type="entry name" value="LMN_ATRN_NET-like_EGF"/>
</dbReference>
<protein>
    <submittedName>
        <fullName evidence="11">Laminin subunit gamma-1-like</fullName>
    </submittedName>
</protein>
<dbReference type="InterPro" id="IPR000034">
    <property type="entry name" value="Laminin_IV"/>
</dbReference>
<evidence type="ECO:0000256" key="4">
    <source>
        <dbReference type="ARBA" id="ARBA00023180"/>
    </source>
</evidence>
<evidence type="ECO:0000259" key="7">
    <source>
        <dbReference type="PROSITE" id="PS50027"/>
    </source>
</evidence>
<reference evidence="11" key="1">
    <citation type="submission" date="2025-08" db="UniProtKB">
        <authorList>
            <consortium name="RefSeq"/>
        </authorList>
    </citation>
    <scope>IDENTIFICATION</scope>
    <source>
        <tissue evidence="11">Muscle</tissue>
    </source>
</reference>
<dbReference type="Pfam" id="PF00053">
    <property type="entry name" value="EGF_laminin"/>
    <property type="match status" value="6"/>
</dbReference>
<dbReference type="Gene3D" id="2.60.120.260">
    <property type="entry name" value="Galactose-binding domain-like"/>
    <property type="match status" value="1"/>
</dbReference>
<dbReference type="PROSITE" id="PS50027">
    <property type="entry name" value="EGF_LAM_2"/>
    <property type="match status" value="4"/>
</dbReference>
<feature type="domain" description="Laminin IV type A" evidence="8">
    <location>
        <begin position="474"/>
        <end position="645"/>
    </location>
</feature>
<dbReference type="Proteomes" id="UP000694941">
    <property type="component" value="Unplaced"/>
</dbReference>
<feature type="disulfide bond" evidence="6">
    <location>
        <begin position="406"/>
        <end position="415"/>
    </location>
</feature>
<dbReference type="Pfam" id="PF00055">
    <property type="entry name" value="Laminin_N"/>
    <property type="match status" value="1"/>
</dbReference>